<dbReference type="InterPro" id="IPR018113">
    <property type="entry name" value="PTrfase_EIIB_Cys"/>
</dbReference>
<keyword evidence="2 9" id="KW-0762">Sugar transport</keyword>
<dbReference type="PANTHER" id="PTHR30009">
    <property type="entry name" value="CYTOCHROME C-TYPE SYNTHESIS PROTEIN AND PTS TRANSMEMBRANE COMPONENT"/>
    <property type="match status" value="1"/>
</dbReference>
<proteinExistence type="predicted"/>
<dbReference type="NCBIfam" id="TIGR00826">
    <property type="entry name" value="EIIB_glc"/>
    <property type="match status" value="1"/>
</dbReference>
<protein>
    <submittedName>
        <fullName evidence="9">PTS sugar transporter</fullName>
    </submittedName>
</protein>
<dbReference type="PANTHER" id="PTHR30009:SF4">
    <property type="entry name" value="PTS SYSTEM N-ACETYLGLUCOSAMINE-SPECIFIC EIICBA COMPONENT"/>
    <property type="match status" value="1"/>
</dbReference>
<dbReference type="GO" id="GO:0090563">
    <property type="term" value="F:protein-phosphocysteine-sugar phosphotransferase activity"/>
    <property type="evidence" value="ECO:0007669"/>
    <property type="project" value="TreeGrafter"/>
</dbReference>
<evidence type="ECO:0000256" key="6">
    <source>
        <dbReference type="PROSITE-ProRule" id="PRU00421"/>
    </source>
</evidence>
<reference evidence="9 10" key="1">
    <citation type="submission" date="2019-06" db="EMBL/GenBank/DDBJ databases">
        <title>Amycolatopsis alkalitolerans sp. nov., isolated from Gastrodia elata Blume.</title>
        <authorList>
            <person name="Narsing Rao M.P."/>
            <person name="Li W.J."/>
        </authorList>
    </citation>
    <scope>NUCLEOTIDE SEQUENCE [LARGE SCALE GENOMIC DNA]</scope>
    <source>
        <strain evidence="9 10">SYSUP0005</strain>
    </source>
</reference>
<keyword evidence="4" id="KW-0598">Phosphotransferase system</keyword>
<evidence type="ECO:0000256" key="7">
    <source>
        <dbReference type="SAM" id="MobiDB-lite"/>
    </source>
</evidence>
<feature type="compositionally biased region" description="Basic and acidic residues" evidence="7">
    <location>
        <begin position="12"/>
        <end position="24"/>
    </location>
</feature>
<dbReference type="GO" id="GO:0016301">
    <property type="term" value="F:kinase activity"/>
    <property type="evidence" value="ECO:0007669"/>
    <property type="project" value="UniProtKB-KW"/>
</dbReference>
<dbReference type="InterPro" id="IPR050429">
    <property type="entry name" value="PTS_Glucose_EIICBA"/>
</dbReference>
<dbReference type="Proteomes" id="UP000305546">
    <property type="component" value="Unassembled WGS sequence"/>
</dbReference>
<sequence length="102" mass="10864">MLRTPLRCQPPLRERVQTSEKEAAVADDRPEKILAALGGADNIIEIEGCITRLRCELEDGSVVDEAALKKAGAHGVMKMGAAVQVIVGPEADTIASDIQDLL</sequence>
<dbReference type="AlphaFoldDB" id="A0A5C4M3R0"/>
<feature type="region of interest" description="Disordered" evidence="7">
    <location>
        <begin position="1"/>
        <end position="24"/>
    </location>
</feature>
<dbReference type="Gene3D" id="3.30.1360.60">
    <property type="entry name" value="Glucose permease domain IIB"/>
    <property type="match status" value="1"/>
</dbReference>
<feature type="active site" description="Phosphocysteine intermediate; for EIIB activity" evidence="6">
    <location>
        <position position="49"/>
    </location>
</feature>
<evidence type="ECO:0000313" key="10">
    <source>
        <dbReference type="Proteomes" id="UP000305546"/>
    </source>
</evidence>
<dbReference type="InterPro" id="IPR001996">
    <property type="entry name" value="PTS_IIB_1"/>
</dbReference>
<dbReference type="EMBL" id="VDFW01000007">
    <property type="protein sequence ID" value="TNC27026.1"/>
    <property type="molecule type" value="Genomic_DNA"/>
</dbReference>
<organism evidence="9 10">
    <name type="scientific">Amycolatopsis alkalitolerans</name>
    <dbReference type="NCBI Taxonomy" id="2547244"/>
    <lineage>
        <taxon>Bacteria</taxon>
        <taxon>Bacillati</taxon>
        <taxon>Actinomycetota</taxon>
        <taxon>Actinomycetes</taxon>
        <taxon>Pseudonocardiales</taxon>
        <taxon>Pseudonocardiaceae</taxon>
        <taxon>Amycolatopsis</taxon>
    </lineage>
</organism>
<evidence type="ECO:0000256" key="2">
    <source>
        <dbReference type="ARBA" id="ARBA00022597"/>
    </source>
</evidence>
<dbReference type="PROSITE" id="PS51098">
    <property type="entry name" value="PTS_EIIB_TYPE_1"/>
    <property type="match status" value="1"/>
</dbReference>
<keyword evidence="10" id="KW-1185">Reference proteome</keyword>
<comment type="caution">
    <text evidence="9">The sequence shown here is derived from an EMBL/GenBank/DDBJ whole genome shotgun (WGS) entry which is preliminary data.</text>
</comment>
<dbReference type="RefSeq" id="WP_139096634.1">
    <property type="nucleotide sequence ID" value="NZ_VDFW01000007.1"/>
</dbReference>
<keyword evidence="1" id="KW-0813">Transport</keyword>
<evidence type="ECO:0000313" key="9">
    <source>
        <dbReference type="EMBL" id="TNC27026.1"/>
    </source>
</evidence>
<keyword evidence="5" id="KW-0418">Kinase</keyword>
<dbReference type="GO" id="GO:0008982">
    <property type="term" value="F:protein-N(PI)-phosphohistidine-sugar phosphotransferase activity"/>
    <property type="evidence" value="ECO:0007669"/>
    <property type="project" value="InterPro"/>
</dbReference>
<name>A0A5C4M3R0_9PSEU</name>
<evidence type="ECO:0000256" key="5">
    <source>
        <dbReference type="ARBA" id="ARBA00022777"/>
    </source>
</evidence>
<dbReference type="InterPro" id="IPR036878">
    <property type="entry name" value="Glu_permease_IIB"/>
</dbReference>
<evidence type="ECO:0000256" key="1">
    <source>
        <dbReference type="ARBA" id="ARBA00022448"/>
    </source>
</evidence>
<dbReference type="SUPFAM" id="SSF55604">
    <property type="entry name" value="Glucose permease domain IIB"/>
    <property type="match status" value="1"/>
</dbReference>
<evidence type="ECO:0000256" key="3">
    <source>
        <dbReference type="ARBA" id="ARBA00022679"/>
    </source>
</evidence>
<keyword evidence="3" id="KW-0808">Transferase</keyword>
<dbReference type="GO" id="GO:0005886">
    <property type="term" value="C:plasma membrane"/>
    <property type="evidence" value="ECO:0007669"/>
    <property type="project" value="TreeGrafter"/>
</dbReference>
<dbReference type="GO" id="GO:0009401">
    <property type="term" value="P:phosphoenolpyruvate-dependent sugar phosphotransferase system"/>
    <property type="evidence" value="ECO:0007669"/>
    <property type="project" value="UniProtKB-KW"/>
</dbReference>
<feature type="domain" description="PTS EIIB type-1" evidence="8">
    <location>
        <begin position="27"/>
        <end position="102"/>
    </location>
</feature>
<evidence type="ECO:0000256" key="4">
    <source>
        <dbReference type="ARBA" id="ARBA00022683"/>
    </source>
</evidence>
<accession>A0A5C4M3R0</accession>
<dbReference type="Pfam" id="PF00367">
    <property type="entry name" value="PTS_EIIB"/>
    <property type="match status" value="1"/>
</dbReference>
<dbReference type="CDD" id="cd00212">
    <property type="entry name" value="PTS_IIB_glc"/>
    <property type="match status" value="1"/>
</dbReference>
<dbReference type="GO" id="GO:0015764">
    <property type="term" value="P:N-acetylglucosamine transport"/>
    <property type="evidence" value="ECO:0007669"/>
    <property type="project" value="TreeGrafter"/>
</dbReference>
<dbReference type="OrthoDB" id="2045873at2"/>
<evidence type="ECO:0000259" key="8">
    <source>
        <dbReference type="PROSITE" id="PS51098"/>
    </source>
</evidence>
<gene>
    <name evidence="9" type="ORF">FG385_11420</name>
</gene>